<feature type="transmembrane region" description="Helical" evidence="1">
    <location>
        <begin position="21"/>
        <end position="44"/>
    </location>
</feature>
<dbReference type="EMBL" id="BMXG01000022">
    <property type="protein sequence ID" value="GHC09714.1"/>
    <property type="molecule type" value="Genomic_DNA"/>
</dbReference>
<proteinExistence type="predicted"/>
<evidence type="ECO:0000313" key="3">
    <source>
        <dbReference type="Proteomes" id="UP000642829"/>
    </source>
</evidence>
<name>A0A8J3GG01_9BACT</name>
<protein>
    <submittedName>
        <fullName evidence="2">Uncharacterized protein</fullName>
    </submittedName>
</protein>
<dbReference type="AlphaFoldDB" id="A0A8J3GG01"/>
<comment type="caution">
    <text evidence="2">The sequence shown here is derived from an EMBL/GenBank/DDBJ whole genome shotgun (WGS) entry which is preliminary data.</text>
</comment>
<keyword evidence="1" id="KW-0472">Membrane</keyword>
<reference evidence="2" key="1">
    <citation type="journal article" date="2014" name="Int. J. Syst. Evol. Microbiol.">
        <title>Complete genome sequence of Corynebacterium casei LMG S-19264T (=DSM 44701T), isolated from a smear-ripened cheese.</title>
        <authorList>
            <consortium name="US DOE Joint Genome Institute (JGI-PGF)"/>
            <person name="Walter F."/>
            <person name="Albersmeier A."/>
            <person name="Kalinowski J."/>
            <person name="Ruckert C."/>
        </authorList>
    </citation>
    <scope>NUCLEOTIDE SEQUENCE</scope>
    <source>
        <strain evidence="2">KCTC 12870</strain>
    </source>
</reference>
<evidence type="ECO:0000313" key="2">
    <source>
        <dbReference type="EMBL" id="GHC09714.1"/>
    </source>
</evidence>
<gene>
    <name evidence="2" type="ORF">GCM10007047_28760</name>
</gene>
<keyword evidence="1" id="KW-0812">Transmembrane</keyword>
<sequence>MLAQPQPNPRMTDIKAHAGKFNAVAGIAALVLAAAIIIVLVIALKGGSTSHLEPFPTTDYLQSPQNFLGNSYRIDAQVESMLSYRPGVGRLLVVKTDGRPVPVFLPEGLADSIHTGQRYNLGVSVQDGGLIYINELEKY</sequence>
<keyword evidence="1" id="KW-1133">Transmembrane helix</keyword>
<dbReference type="Proteomes" id="UP000642829">
    <property type="component" value="Unassembled WGS sequence"/>
</dbReference>
<keyword evidence="3" id="KW-1185">Reference proteome</keyword>
<evidence type="ECO:0000256" key="1">
    <source>
        <dbReference type="SAM" id="Phobius"/>
    </source>
</evidence>
<organism evidence="2 3">
    <name type="scientific">Cerasicoccus arenae</name>
    <dbReference type="NCBI Taxonomy" id="424488"/>
    <lineage>
        <taxon>Bacteria</taxon>
        <taxon>Pseudomonadati</taxon>
        <taxon>Verrucomicrobiota</taxon>
        <taxon>Opitutia</taxon>
        <taxon>Puniceicoccales</taxon>
        <taxon>Cerasicoccaceae</taxon>
        <taxon>Cerasicoccus</taxon>
    </lineage>
</organism>
<reference evidence="2" key="2">
    <citation type="submission" date="2020-09" db="EMBL/GenBank/DDBJ databases">
        <authorList>
            <person name="Sun Q."/>
            <person name="Kim S."/>
        </authorList>
    </citation>
    <scope>NUCLEOTIDE SEQUENCE</scope>
    <source>
        <strain evidence="2">KCTC 12870</strain>
    </source>
</reference>
<accession>A0A8J3GG01</accession>